<protein>
    <recommendedName>
        <fullName evidence="1">Reverse transcriptase zinc-binding domain-containing protein</fullName>
    </recommendedName>
</protein>
<dbReference type="AlphaFoldDB" id="A0AAF0TZ66"/>
<evidence type="ECO:0000313" key="2">
    <source>
        <dbReference type="EMBL" id="WMV33010.1"/>
    </source>
</evidence>
<organism evidence="2 3">
    <name type="scientific">Solanum verrucosum</name>
    <dbReference type="NCBI Taxonomy" id="315347"/>
    <lineage>
        <taxon>Eukaryota</taxon>
        <taxon>Viridiplantae</taxon>
        <taxon>Streptophyta</taxon>
        <taxon>Embryophyta</taxon>
        <taxon>Tracheophyta</taxon>
        <taxon>Spermatophyta</taxon>
        <taxon>Magnoliopsida</taxon>
        <taxon>eudicotyledons</taxon>
        <taxon>Gunneridae</taxon>
        <taxon>Pentapetalae</taxon>
        <taxon>asterids</taxon>
        <taxon>lamiids</taxon>
        <taxon>Solanales</taxon>
        <taxon>Solanaceae</taxon>
        <taxon>Solanoideae</taxon>
        <taxon>Solaneae</taxon>
        <taxon>Solanum</taxon>
    </lineage>
</organism>
<evidence type="ECO:0000259" key="1">
    <source>
        <dbReference type="Pfam" id="PF13966"/>
    </source>
</evidence>
<name>A0AAF0TZ66_SOLVR</name>
<evidence type="ECO:0000313" key="3">
    <source>
        <dbReference type="Proteomes" id="UP001234989"/>
    </source>
</evidence>
<dbReference type="PANTHER" id="PTHR36617:SF16">
    <property type="entry name" value="OS04G0516500 PROTEIN"/>
    <property type="match status" value="1"/>
</dbReference>
<dbReference type="EMBL" id="CP133617">
    <property type="protein sequence ID" value="WMV33010.1"/>
    <property type="molecule type" value="Genomic_DNA"/>
</dbReference>
<dbReference type="Proteomes" id="UP001234989">
    <property type="component" value="Chromosome 6"/>
</dbReference>
<proteinExistence type="predicted"/>
<accession>A0AAF0TZ66</accession>
<feature type="domain" description="Reverse transcriptase zinc-binding" evidence="1">
    <location>
        <begin position="54"/>
        <end position="140"/>
    </location>
</feature>
<sequence length="325" mass="38203">MMWTGQGWNLYLRRYLNDWEIGRITEFYNSVARFNNLTEEVDRLEWNRNSKGIFSVKSAYRELNVEVGKERDWPWKMIWKPKIPYKVNCFIWLLAKEAVLTHDNLNKRGHQLTAGCFLCGEQAETINHLFLHGKWTDQLWRMFISLKGISWVKPGSIADVLRCWNMDGNTEGTVSITWRQNHSDKLSVRCLAYICCGSISTPFQGGVVEKRLDATRRNFLWHGLARRKWLVEGGHNTEIWETGTLVPKPINTTFGVDNWKFIRALWEILQLILILPWEWLLLQHNATTSNVRSQRGWDLTFRKALNDWELGIVADFYQALEARAK</sequence>
<reference evidence="2" key="1">
    <citation type="submission" date="2023-08" db="EMBL/GenBank/DDBJ databases">
        <title>A de novo genome assembly of Solanum verrucosum Schlechtendal, a Mexican diploid species geographically isolated from the other diploid A-genome species in potato relatives.</title>
        <authorList>
            <person name="Hosaka K."/>
        </authorList>
    </citation>
    <scope>NUCLEOTIDE SEQUENCE</scope>
    <source>
        <tissue evidence="2">Young leaves</tissue>
    </source>
</reference>
<keyword evidence="3" id="KW-1185">Reference proteome</keyword>
<dbReference type="InterPro" id="IPR026960">
    <property type="entry name" value="RVT-Znf"/>
</dbReference>
<gene>
    <name evidence="2" type="ORF">MTR67_026395</name>
</gene>
<dbReference type="Pfam" id="PF13966">
    <property type="entry name" value="zf-RVT"/>
    <property type="match status" value="1"/>
</dbReference>
<dbReference type="PANTHER" id="PTHR36617">
    <property type="entry name" value="PROTEIN, PUTATIVE-RELATED"/>
    <property type="match status" value="1"/>
</dbReference>